<comment type="caution">
    <text evidence="2">The sequence shown here is derived from an EMBL/GenBank/DDBJ whole genome shotgun (WGS) entry which is preliminary data.</text>
</comment>
<evidence type="ECO:0000256" key="1">
    <source>
        <dbReference type="SAM" id="MobiDB-lite"/>
    </source>
</evidence>
<keyword evidence="3" id="KW-1185">Reference proteome</keyword>
<feature type="compositionally biased region" description="Low complexity" evidence="1">
    <location>
        <begin position="65"/>
        <end position="78"/>
    </location>
</feature>
<dbReference type="EMBL" id="SJKD01000006">
    <property type="protein sequence ID" value="TCC46621.1"/>
    <property type="molecule type" value="Genomic_DNA"/>
</dbReference>
<gene>
    <name evidence="2" type="ORF">E0H75_26575</name>
</gene>
<evidence type="ECO:0000313" key="3">
    <source>
        <dbReference type="Proteomes" id="UP000293342"/>
    </source>
</evidence>
<sequence length="151" mass="16257">MAATARGRGHRRADPRPATDRVARPAVRRRLVQGADPATVAGSTLADRPPRRLRHPYRTDRVRRAAAGGPALLRTRGGVEPLHRGGAARPDHPGPQPLGLRDDPGTPPGPAPAESRRTSRPALGGSRRRRRTASTDSGTCRPRHRGHHTIP</sequence>
<dbReference type="Proteomes" id="UP000293342">
    <property type="component" value="Unassembled WGS sequence"/>
</dbReference>
<name>A0A4R0JI32_9ACTN</name>
<accession>A0A4R0JI32</accession>
<organism evidence="2 3">
    <name type="scientific">Kribbella capetownensis</name>
    <dbReference type="NCBI Taxonomy" id="1572659"/>
    <lineage>
        <taxon>Bacteria</taxon>
        <taxon>Bacillati</taxon>
        <taxon>Actinomycetota</taxon>
        <taxon>Actinomycetes</taxon>
        <taxon>Propionibacteriales</taxon>
        <taxon>Kribbellaceae</taxon>
        <taxon>Kribbella</taxon>
    </lineage>
</organism>
<reference evidence="2 3" key="1">
    <citation type="submission" date="2019-02" db="EMBL/GenBank/DDBJ databases">
        <title>Kribbella capetownensis sp. nov. and Kribbella speibonae sp. nov., isolated from soil.</title>
        <authorList>
            <person name="Curtis S.M."/>
            <person name="Norton I."/>
            <person name="Everest G.J."/>
            <person name="Meyers P.R."/>
        </authorList>
    </citation>
    <scope>NUCLEOTIDE SEQUENCE [LARGE SCALE GENOMIC DNA]</scope>
    <source>
        <strain evidence="2 3">YM53</strain>
    </source>
</reference>
<dbReference type="AlphaFoldDB" id="A0A4R0JI32"/>
<evidence type="ECO:0000313" key="2">
    <source>
        <dbReference type="EMBL" id="TCC46621.1"/>
    </source>
</evidence>
<protein>
    <submittedName>
        <fullName evidence="2">Uncharacterized protein</fullName>
    </submittedName>
</protein>
<feature type="region of interest" description="Disordered" evidence="1">
    <location>
        <begin position="1"/>
        <end position="151"/>
    </location>
</feature>
<proteinExistence type="predicted"/>
<feature type="compositionally biased region" description="Basic residues" evidence="1">
    <location>
        <begin position="141"/>
        <end position="151"/>
    </location>
</feature>
<feature type="compositionally biased region" description="Basic and acidic residues" evidence="1">
    <location>
        <begin position="12"/>
        <end position="23"/>
    </location>
</feature>